<dbReference type="OrthoDB" id="7438987at2"/>
<sequence>METTTCTILEAIEQVHQASKDSKLKMKHYENLQKEIVMISEYFKTNEIESVLAASFIVLGCIESTKLYFLMRHLNLEYYEFIKYMSHLELLVKKELLIEVKLRDTVEYIVPKHIIRFISDNKTIPDELLLVKERENTFEGFLSEFDKLSEQKDNKEIEYSYFIYQFKNLLQENKHFKLVNFALKSKLELLDCFVFFDVIIDGMSRGENNFQSSLQSTVDDFTFYKRDTSRYISQFLEGKTKLNELNLIEKGNALFAGSHKIQLTKKALDLIYNFEGIKIGYKVNKNDKLIDTEKIQKRQLFYNPAEQQQLESVSRSMSEVAFIKLQKKLKINNMTSGITILLHGKPGTGKTETVYQLAKKYNRPIYKVDISDNKSMWFGESQKLVKKIFTDYQDFKDESEVCPILLLNEADAIIGKRKDAGSSSVADTENAIQNIFLEEMEHFEGILFATTNLIQNLDAAFERRFLFKIGFEKPNLENASKIWKTKLRKITPEEALLLAQRFPFSGGEMENIARKCVMEEVVLGKKINFEKIMAFCENESWGPKNKGSRIGF</sequence>
<keyword evidence="3" id="KW-1185">Reference proteome</keyword>
<gene>
    <name evidence="2" type="ORF">F6464_09035</name>
</gene>
<dbReference type="Pfam" id="PF00004">
    <property type="entry name" value="AAA"/>
    <property type="match status" value="1"/>
</dbReference>
<dbReference type="PANTHER" id="PTHR46411:SF2">
    <property type="entry name" value="AAA+ ATPASE DOMAIN-CONTAINING PROTEIN"/>
    <property type="match status" value="1"/>
</dbReference>
<evidence type="ECO:0000259" key="1">
    <source>
        <dbReference type="SMART" id="SM00382"/>
    </source>
</evidence>
<dbReference type="Gene3D" id="3.40.50.300">
    <property type="entry name" value="P-loop containing nucleotide triphosphate hydrolases"/>
    <property type="match status" value="1"/>
</dbReference>
<dbReference type="EMBL" id="WAEM01000003">
    <property type="protein sequence ID" value="KAB1156323.1"/>
    <property type="molecule type" value="Genomic_DNA"/>
</dbReference>
<accession>A0A7J5AFR9</accession>
<dbReference type="CDD" id="cd19481">
    <property type="entry name" value="RecA-like_protease"/>
    <property type="match status" value="1"/>
</dbReference>
<dbReference type="RefSeq" id="WP_151107475.1">
    <property type="nucleotide sequence ID" value="NZ_WAEM01000003.1"/>
</dbReference>
<dbReference type="PANTHER" id="PTHR46411">
    <property type="entry name" value="FAMILY ATPASE, PUTATIVE-RELATED"/>
    <property type="match status" value="1"/>
</dbReference>
<dbReference type="InterPro" id="IPR003959">
    <property type="entry name" value="ATPase_AAA_core"/>
</dbReference>
<dbReference type="SUPFAM" id="SSF52540">
    <property type="entry name" value="P-loop containing nucleoside triphosphate hydrolases"/>
    <property type="match status" value="1"/>
</dbReference>
<dbReference type="InterPro" id="IPR027417">
    <property type="entry name" value="P-loop_NTPase"/>
</dbReference>
<evidence type="ECO:0000313" key="3">
    <source>
        <dbReference type="Proteomes" id="UP000490922"/>
    </source>
</evidence>
<feature type="domain" description="AAA+ ATPase" evidence="1">
    <location>
        <begin position="336"/>
        <end position="475"/>
    </location>
</feature>
<keyword evidence="2" id="KW-0067">ATP-binding</keyword>
<evidence type="ECO:0000313" key="2">
    <source>
        <dbReference type="EMBL" id="KAB1156323.1"/>
    </source>
</evidence>
<dbReference type="Proteomes" id="UP000490922">
    <property type="component" value="Unassembled WGS sequence"/>
</dbReference>
<comment type="caution">
    <text evidence="2">The sequence shown here is derived from an EMBL/GenBank/DDBJ whole genome shotgun (WGS) entry which is preliminary data.</text>
</comment>
<dbReference type="GO" id="GO:0016887">
    <property type="term" value="F:ATP hydrolysis activity"/>
    <property type="evidence" value="ECO:0007669"/>
    <property type="project" value="InterPro"/>
</dbReference>
<reference evidence="2 3" key="1">
    <citation type="submission" date="2019-09" db="EMBL/GenBank/DDBJ databases">
        <title>Flavobacterium sp. nov., isolated from glacier ice.</title>
        <authorList>
            <person name="Liu Q."/>
        </authorList>
    </citation>
    <scope>NUCLEOTIDE SEQUENCE [LARGE SCALE GENOMIC DNA]</scope>
    <source>
        <strain evidence="2 3">NBRC 112527</strain>
    </source>
</reference>
<protein>
    <submittedName>
        <fullName evidence="2">ATP-binding protein</fullName>
    </submittedName>
</protein>
<proteinExistence type="predicted"/>
<keyword evidence="2" id="KW-0547">Nucleotide-binding</keyword>
<name>A0A7J5AFR9_9FLAO</name>
<dbReference type="GO" id="GO:0005524">
    <property type="term" value="F:ATP binding"/>
    <property type="evidence" value="ECO:0007669"/>
    <property type="project" value="UniProtKB-KW"/>
</dbReference>
<dbReference type="SMART" id="SM00382">
    <property type="entry name" value="AAA"/>
    <property type="match status" value="1"/>
</dbReference>
<dbReference type="InterPro" id="IPR003593">
    <property type="entry name" value="AAA+_ATPase"/>
</dbReference>
<dbReference type="AlphaFoldDB" id="A0A7J5AFR9"/>
<organism evidence="2 3">
    <name type="scientific">Flavobacterium luteum</name>
    <dbReference type="NCBI Taxonomy" id="2026654"/>
    <lineage>
        <taxon>Bacteria</taxon>
        <taxon>Pseudomonadati</taxon>
        <taxon>Bacteroidota</taxon>
        <taxon>Flavobacteriia</taxon>
        <taxon>Flavobacteriales</taxon>
        <taxon>Flavobacteriaceae</taxon>
        <taxon>Flavobacterium</taxon>
    </lineage>
</organism>